<dbReference type="AlphaFoldDB" id="A0A6J4SZR7"/>
<feature type="non-terminal residue" evidence="2">
    <location>
        <position position="1"/>
    </location>
</feature>
<protein>
    <submittedName>
        <fullName evidence="2">Uncharacterized protein</fullName>
    </submittedName>
</protein>
<reference evidence="2" key="1">
    <citation type="submission" date="2020-02" db="EMBL/GenBank/DDBJ databases">
        <authorList>
            <person name="Meier V. D."/>
        </authorList>
    </citation>
    <scope>NUCLEOTIDE SEQUENCE</scope>
    <source>
        <strain evidence="2">AVDCRST_MAG91</strain>
    </source>
</reference>
<feature type="non-terminal residue" evidence="2">
    <location>
        <position position="38"/>
    </location>
</feature>
<proteinExistence type="predicted"/>
<gene>
    <name evidence="2" type="ORF">AVDCRST_MAG91-1532</name>
</gene>
<feature type="region of interest" description="Disordered" evidence="1">
    <location>
        <begin position="1"/>
        <end position="38"/>
    </location>
</feature>
<feature type="compositionally biased region" description="Basic and acidic residues" evidence="1">
    <location>
        <begin position="14"/>
        <end position="38"/>
    </location>
</feature>
<dbReference type="EMBL" id="CADCVX010000297">
    <property type="protein sequence ID" value="CAA9509357.1"/>
    <property type="molecule type" value="Genomic_DNA"/>
</dbReference>
<name>A0A6J4SZR7_9SPHN</name>
<accession>A0A6J4SZR7</accession>
<organism evidence="2">
    <name type="scientific">uncultured Sphingomonadaceae bacterium</name>
    <dbReference type="NCBI Taxonomy" id="169976"/>
    <lineage>
        <taxon>Bacteria</taxon>
        <taxon>Pseudomonadati</taxon>
        <taxon>Pseudomonadota</taxon>
        <taxon>Alphaproteobacteria</taxon>
        <taxon>Sphingomonadales</taxon>
        <taxon>Sphingomonadaceae</taxon>
        <taxon>environmental samples</taxon>
    </lineage>
</organism>
<sequence length="38" mass="4105">VLGHAALDGVPARGDADRHQEHGQHGQHQRDAVNAERV</sequence>
<evidence type="ECO:0000313" key="2">
    <source>
        <dbReference type="EMBL" id="CAA9509357.1"/>
    </source>
</evidence>
<evidence type="ECO:0000256" key="1">
    <source>
        <dbReference type="SAM" id="MobiDB-lite"/>
    </source>
</evidence>